<feature type="region of interest" description="Disordered" evidence="1">
    <location>
        <begin position="128"/>
        <end position="147"/>
    </location>
</feature>
<protein>
    <submittedName>
        <fullName evidence="2">Uncharacterized protein</fullName>
    </submittedName>
</protein>
<evidence type="ECO:0000313" key="2">
    <source>
        <dbReference type="EMBL" id="KAG7194681.1"/>
    </source>
</evidence>
<name>A0A9P7VAW6_9ASCO</name>
<reference evidence="2" key="1">
    <citation type="submission" date="2021-03" db="EMBL/GenBank/DDBJ databases">
        <authorList>
            <person name="Palmer J.M."/>
        </authorList>
    </citation>
    <scope>NUCLEOTIDE SEQUENCE</scope>
    <source>
        <strain evidence="2">ARV_011</strain>
    </source>
</reference>
<organism evidence="2 3">
    <name type="scientific">Scheffersomyces spartinae</name>
    <dbReference type="NCBI Taxonomy" id="45513"/>
    <lineage>
        <taxon>Eukaryota</taxon>
        <taxon>Fungi</taxon>
        <taxon>Dikarya</taxon>
        <taxon>Ascomycota</taxon>
        <taxon>Saccharomycotina</taxon>
        <taxon>Pichiomycetes</taxon>
        <taxon>Debaryomycetaceae</taxon>
        <taxon>Scheffersomyces</taxon>
    </lineage>
</organism>
<dbReference type="RefSeq" id="XP_043050228.1">
    <property type="nucleotide sequence ID" value="XM_043195031.1"/>
</dbReference>
<feature type="region of interest" description="Disordered" evidence="1">
    <location>
        <begin position="172"/>
        <end position="192"/>
    </location>
</feature>
<comment type="caution">
    <text evidence="2">The sequence shown here is derived from an EMBL/GenBank/DDBJ whole genome shotgun (WGS) entry which is preliminary data.</text>
</comment>
<dbReference type="AlphaFoldDB" id="A0A9P7VAW6"/>
<keyword evidence="3" id="KW-1185">Reference proteome</keyword>
<feature type="compositionally biased region" description="Low complexity" evidence="1">
    <location>
        <begin position="173"/>
        <end position="192"/>
    </location>
</feature>
<dbReference type="EMBL" id="JAHMUF010000006">
    <property type="protein sequence ID" value="KAG7194681.1"/>
    <property type="molecule type" value="Genomic_DNA"/>
</dbReference>
<evidence type="ECO:0000256" key="1">
    <source>
        <dbReference type="SAM" id="MobiDB-lite"/>
    </source>
</evidence>
<proteinExistence type="predicted"/>
<dbReference type="GeneID" id="66117732"/>
<evidence type="ECO:0000313" key="3">
    <source>
        <dbReference type="Proteomes" id="UP000790833"/>
    </source>
</evidence>
<gene>
    <name evidence="2" type="ORF">KQ657_004358</name>
</gene>
<sequence length="192" mass="20160">MAVPGQYSPFDIYAASQQIQWRLTEVSIDGKLVPSDYYNVPPTQSHFRFFQFTQSIDDSETVTVKLSGGAVTPGAYTASFLVVANVTSLVKRNGVTFTLVVSTVVSEESASTSTTVAENASISPTLTENSSLAISEPTAEVSPPETSFETSMVTKTATLEVCSGLLSSVPEDASPFASPSASSTAESSSGEF</sequence>
<accession>A0A9P7VAW6</accession>
<dbReference type="Proteomes" id="UP000790833">
    <property type="component" value="Unassembled WGS sequence"/>
</dbReference>